<evidence type="ECO:0000256" key="3">
    <source>
        <dbReference type="HAMAP-Rule" id="MF_00108"/>
    </source>
</evidence>
<organism evidence="4 5">
    <name type="scientific">Reinekea thalattae</name>
    <dbReference type="NCBI Taxonomy" id="2593301"/>
    <lineage>
        <taxon>Bacteria</taxon>
        <taxon>Pseudomonadati</taxon>
        <taxon>Pseudomonadota</taxon>
        <taxon>Gammaproteobacteria</taxon>
        <taxon>Oceanospirillales</taxon>
        <taxon>Saccharospirillaceae</taxon>
        <taxon>Reinekea</taxon>
    </lineage>
</organism>
<dbReference type="InterPro" id="IPR001228">
    <property type="entry name" value="IspD"/>
</dbReference>
<comment type="pathway">
    <text evidence="3">Isoprenoid biosynthesis; isopentenyl diphosphate biosynthesis via DXP pathway; isopentenyl diphosphate from 1-deoxy-D-xylulose 5-phosphate: step 2/6.</text>
</comment>
<comment type="function">
    <text evidence="3">Catalyzes the formation of 4-diphosphocytidyl-2-C-methyl-D-erythritol from CTP and 2-C-methyl-D-erythritol 4-phosphate (MEP).</text>
</comment>
<keyword evidence="5" id="KW-1185">Reference proteome</keyword>
<feature type="site" description="Positions MEP for the nucleophilic attack" evidence="3">
    <location>
        <position position="154"/>
    </location>
</feature>
<reference evidence="4 5" key="1">
    <citation type="submission" date="2019-07" db="EMBL/GenBank/DDBJ databases">
        <title>Reinekea sp. strain SSH23 genome sequencing and assembly.</title>
        <authorList>
            <person name="Kim I."/>
        </authorList>
    </citation>
    <scope>NUCLEOTIDE SEQUENCE [LARGE SCALE GENOMIC DNA]</scope>
    <source>
        <strain evidence="4 5">SSH23</strain>
    </source>
</reference>
<comment type="similarity">
    <text evidence="3">Belongs to the IspD/TarI cytidylyltransferase family. IspD subfamily.</text>
</comment>
<dbReference type="RefSeq" id="WP_147713462.1">
    <property type="nucleotide sequence ID" value="NZ_VKAD01000001.1"/>
</dbReference>
<sequence>MAMHFLFPAGGVGQRFGADQPKQLTSIAGKTVMEWTLQACFETDRKGHAFIGLSPNDEQGRQISEGYQDLSIFSAGSERFETVLNGLNRMLEIVHPNDWVLVHDIARPCVRAEDIQRLIDTCLISQVGGLLCQPITDTIKQANSLLTVPKTIDRSTLCAAQTPQCFRVKELRDAIQQADKMGIAITDEASAMELAEQPMNLVVGSSDNVKLTHAEDAALVEFYLKQQGRI</sequence>
<evidence type="ECO:0000256" key="2">
    <source>
        <dbReference type="ARBA" id="ARBA00022695"/>
    </source>
</evidence>
<dbReference type="InterPro" id="IPR034683">
    <property type="entry name" value="IspD/TarI"/>
</dbReference>
<evidence type="ECO:0000256" key="1">
    <source>
        <dbReference type="ARBA" id="ARBA00022679"/>
    </source>
</evidence>
<evidence type="ECO:0000313" key="5">
    <source>
        <dbReference type="Proteomes" id="UP000321764"/>
    </source>
</evidence>
<dbReference type="Pfam" id="PF01128">
    <property type="entry name" value="IspD"/>
    <property type="match status" value="1"/>
</dbReference>
<dbReference type="PANTHER" id="PTHR32125:SF4">
    <property type="entry name" value="2-C-METHYL-D-ERYTHRITOL 4-PHOSPHATE CYTIDYLYLTRANSFERASE, CHLOROPLASTIC"/>
    <property type="match status" value="1"/>
</dbReference>
<keyword evidence="3" id="KW-0414">Isoprene biosynthesis</keyword>
<dbReference type="CDD" id="cd02516">
    <property type="entry name" value="CDP-ME_synthetase"/>
    <property type="match status" value="1"/>
</dbReference>
<dbReference type="OrthoDB" id="9806837at2"/>
<protein>
    <recommendedName>
        <fullName evidence="3">2-C-methyl-D-erythritol 4-phosphate cytidylyltransferase</fullName>
        <ecNumber evidence="3">2.7.7.60</ecNumber>
    </recommendedName>
    <alternativeName>
        <fullName evidence="3">4-diphosphocytidyl-2C-methyl-D-erythritol synthase</fullName>
    </alternativeName>
    <alternativeName>
        <fullName evidence="3">MEP cytidylyltransferase</fullName>
        <shortName evidence="3">MCT</shortName>
    </alternativeName>
</protein>
<evidence type="ECO:0000313" key="4">
    <source>
        <dbReference type="EMBL" id="TXR54063.1"/>
    </source>
</evidence>
<dbReference type="UniPathway" id="UPA00056">
    <property type="reaction ID" value="UER00093"/>
</dbReference>
<dbReference type="SUPFAM" id="SSF53448">
    <property type="entry name" value="Nucleotide-diphospho-sugar transferases"/>
    <property type="match status" value="1"/>
</dbReference>
<dbReference type="AlphaFoldDB" id="A0A5C8Z9X5"/>
<dbReference type="GO" id="GO:0019288">
    <property type="term" value="P:isopentenyl diphosphate biosynthetic process, methylerythritol 4-phosphate pathway"/>
    <property type="evidence" value="ECO:0007669"/>
    <property type="project" value="UniProtKB-UniRule"/>
</dbReference>
<dbReference type="EMBL" id="VKAD01000001">
    <property type="protein sequence ID" value="TXR54063.1"/>
    <property type="molecule type" value="Genomic_DNA"/>
</dbReference>
<dbReference type="GO" id="GO:0050518">
    <property type="term" value="F:2-C-methyl-D-erythritol 4-phosphate cytidylyltransferase activity"/>
    <property type="evidence" value="ECO:0007669"/>
    <property type="project" value="UniProtKB-UniRule"/>
</dbReference>
<name>A0A5C8Z9X5_9GAMM</name>
<dbReference type="PANTHER" id="PTHR32125">
    <property type="entry name" value="2-C-METHYL-D-ERYTHRITOL 4-PHOSPHATE CYTIDYLYLTRANSFERASE, CHLOROPLASTIC"/>
    <property type="match status" value="1"/>
</dbReference>
<keyword evidence="2 3" id="KW-0548">Nucleotidyltransferase</keyword>
<dbReference type="FunFam" id="3.90.550.10:FF:000003">
    <property type="entry name" value="2-C-methyl-D-erythritol 4-phosphate cytidylyltransferase"/>
    <property type="match status" value="1"/>
</dbReference>
<dbReference type="Gene3D" id="3.90.550.10">
    <property type="entry name" value="Spore Coat Polysaccharide Biosynthesis Protein SpsA, Chain A"/>
    <property type="match status" value="1"/>
</dbReference>
<comment type="catalytic activity">
    <reaction evidence="3">
        <text>2-C-methyl-D-erythritol 4-phosphate + CTP + H(+) = 4-CDP-2-C-methyl-D-erythritol + diphosphate</text>
        <dbReference type="Rhea" id="RHEA:13429"/>
        <dbReference type="ChEBI" id="CHEBI:15378"/>
        <dbReference type="ChEBI" id="CHEBI:33019"/>
        <dbReference type="ChEBI" id="CHEBI:37563"/>
        <dbReference type="ChEBI" id="CHEBI:57823"/>
        <dbReference type="ChEBI" id="CHEBI:58262"/>
        <dbReference type="EC" id="2.7.7.60"/>
    </reaction>
</comment>
<feature type="site" description="Transition state stabilizer" evidence="3">
    <location>
        <position position="22"/>
    </location>
</feature>
<dbReference type="Proteomes" id="UP000321764">
    <property type="component" value="Unassembled WGS sequence"/>
</dbReference>
<feature type="site" description="Positions MEP for the nucleophilic attack" evidence="3">
    <location>
        <position position="210"/>
    </location>
</feature>
<dbReference type="EC" id="2.7.7.60" evidence="3"/>
<gene>
    <name evidence="3" type="primary">ispD</name>
    <name evidence="4" type="ORF">FME95_05870</name>
</gene>
<accession>A0A5C8Z9X5</accession>
<feature type="site" description="Transition state stabilizer" evidence="3">
    <location>
        <position position="15"/>
    </location>
</feature>
<dbReference type="InterPro" id="IPR029044">
    <property type="entry name" value="Nucleotide-diphossugar_trans"/>
</dbReference>
<dbReference type="InterPro" id="IPR050088">
    <property type="entry name" value="IspD/TarI_cytidylyltransf_bact"/>
</dbReference>
<keyword evidence="1 3" id="KW-0808">Transferase</keyword>
<comment type="caution">
    <text evidence="4">The sequence shown here is derived from an EMBL/GenBank/DDBJ whole genome shotgun (WGS) entry which is preliminary data.</text>
</comment>
<proteinExistence type="inferred from homology"/>
<dbReference type="HAMAP" id="MF_00108">
    <property type="entry name" value="IspD"/>
    <property type="match status" value="1"/>
</dbReference>